<organism evidence="3 4">
    <name type="scientific">Streptantibioticus silvisoli</name>
    <dbReference type="NCBI Taxonomy" id="2705255"/>
    <lineage>
        <taxon>Bacteria</taxon>
        <taxon>Bacillati</taxon>
        <taxon>Actinomycetota</taxon>
        <taxon>Actinomycetes</taxon>
        <taxon>Kitasatosporales</taxon>
        <taxon>Streptomycetaceae</taxon>
        <taxon>Streptantibioticus</taxon>
    </lineage>
</organism>
<sequence>MPPAAEFRVHGEAMRTVTLRVGELARWPSHRAEVTFSCLTSGAQHHVFTGPLLRDVLTTFCPGVRTARRKERSRLLVAVTGRDCHQAVVAWAETDPEFGNAPILLAATLDGRSLESGGCQLVVPGDACGARYVSSVTGIWIGAHAFAGPTRDPRDTATGDEPPAGPAWPARSGS</sequence>
<dbReference type="Gene3D" id="3.90.420.10">
    <property type="entry name" value="Oxidoreductase, molybdopterin-binding domain"/>
    <property type="match status" value="1"/>
</dbReference>
<dbReference type="EMBL" id="JAAGKO020000015">
    <property type="protein sequence ID" value="MDI5963554.1"/>
    <property type="molecule type" value="Genomic_DNA"/>
</dbReference>
<reference evidence="3 4" key="1">
    <citation type="submission" date="2023-05" db="EMBL/GenBank/DDBJ databases">
        <title>Streptantibioticus silvisoli sp. nov., acidotolerant actinomycetes 1 from pine litter.</title>
        <authorList>
            <person name="Swiecimska M."/>
            <person name="Golinska P."/>
            <person name="Sangal V."/>
            <person name="Wachnowicz B."/>
            <person name="Goodfellow M."/>
        </authorList>
    </citation>
    <scope>NUCLEOTIDE SEQUENCE [LARGE SCALE GENOMIC DNA]</scope>
    <source>
        <strain evidence="3 4">SL54</strain>
    </source>
</reference>
<name>A0ABT6VYK0_9ACTN</name>
<feature type="region of interest" description="Disordered" evidence="1">
    <location>
        <begin position="150"/>
        <end position="174"/>
    </location>
</feature>
<accession>A0ABT6VYK0</accession>
<dbReference type="InterPro" id="IPR036374">
    <property type="entry name" value="OxRdtase_Mopterin-bd_sf"/>
</dbReference>
<evidence type="ECO:0000256" key="1">
    <source>
        <dbReference type="SAM" id="MobiDB-lite"/>
    </source>
</evidence>
<keyword evidence="4" id="KW-1185">Reference proteome</keyword>
<comment type="caution">
    <text evidence="3">The sequence shown here is derived from an EMBL/GenBank/DDBJ whole genome shotgun (WGS) entry which is preliminary data.</text>
</comment>
<dbReference type="RefSeq" id="WP_271322895.1">
    <property type="nucleotide sequence ID" value="NZ_JAAGKO020000015.1"/>
</dbReference>
<dbReference type="Proteomes" id="UP001156398">
    <property type="component" value="Unassembled WGS sequence"/>
</dbReference>
<feature type="domain" description="Oxidoreductase molybdopterin-binding" evidence="2">
    <location>
        <begin position="6"/>
        <end position="146"/>
    </location>
</feature>
<dbReference type="Pfam" id="PF00174">
    <property type="entry name" value="Oxidored_molyb"/>
    <property type="match status" value="1"/>
</dbReference>
<evidence type="ECO:0000259" key="2">
    <source>
        <dbReference type="Pfam" id="PF00174"/>
    </source>
</evidence>
<evidence type="ECO:0000313" key="3">
    <source>
        <dbReference type="EMBL" id="MDI5963554.1"/>
    </source>
</evidence>
<dbReference type="SUPFAM" id="SSF56524">
    <property type="entry name" value="Oxidoreductase molybdopterin-binding domain"/>
    <property type="match status" value="1"/>
</dbReference>
<proteinExistence type="predicted"/>
<dbReference type="InterPro" id="IPR000572">
    <property type="entry name" value="OxRdtase_Mopterin-bd_dom"/>
</dbReference>
<evidence type="ECO:0000313" key="4">
    <source>
        <dbReference type="Proteomes" id="UP001156398"/>
    </source>
</evidence>
<protein>
    <submittedName>
        <fullName evidence="3">Molybdopterin-dependent oxidoreductase</fullName>
    </submittedName>
</protein>
<gene>
    <name evidence="3" type="ORF">POF43_012660</name>
</gene>